<sequence>MELIIKLLQNILQNLPLIAEEGEYKGKISRDELSKVMKEQTLASHDAINVVLEMVELQWTKAGLLEPFEQKLGNWQFISFPASLAARSWLDVMSDKEGYWFPGGWWADQANSETHRELLIKMEELRLKSSSSRDPLPIRQIYVAWALIKLNNHLLFVEREDQTRGGVPHFVLPGGRLNIHDLRINLEESDQSEYLKILQSSSSKKAIDSLPITLKRELEEELELDSSEYTVGEVFRLDPYEKLEGAGANHAYTCYEISLFSIELNFKGFSRLALLDKPIGHNWFTLEEAARAQKGDKQAFIDAWQEHHGMNEENLLSQLKELQESYKDSYYFNEMIDIPVQLGDPFQCGPTGNNERECLVNLDHEELKLLLAMAWHRRHGTDFPLKVKKSISSGLYGWFEVKDQQLVELMKSLQQKLNGSELPLIESHDRNWFRLSVSMENLFFSGEFFTYVLRKPRPEGWELQLFPQVCDTPLGQLPKIVFSYPLHSESMYNYLKSVEKDEEDEEIYSDQDNMMRKHLDPLVKQAGLRKLVRTSGGLREIICLPENP</sequence>
<dbReference type="InterPro" id="IPR015797">
    <property type="entry name" value="NUDIX_hydrolase-like_dom_sf"/>
</dbReference>
<name>A0A381UKU9_9ZZZZ</name>
<reference evidence="1" key="1">
    <citation type="submission" date="2018-05" db="EMBL/GenBank/DDBJ databases">
        <authorList>
            <person name="Lanie J.A."/>
            <person name="Ng W.-L."/>
            <person name="Kazmierczak K.M."/>
            <person name="Andrzejewski T.M."/>
            <person name="Davidsen T.M."/>
            <person name="Wayne K.J."/>
            <person name="Tettelin H."/>
            <person name="Glass J.I."/>
            <person name="Rusch D."/>
            <person name="Podicherti R."/>
            <person name="Tsui H.-C.T."/>
            <person name="Winkler M.E."/>
        </authorList>
    </citation>
    <scope>NUCLEOTIDE SEQUENCE</scope>
</reference>
<dbReference type="AlphaFoldDB" id="A0A381UKU9"/>
<protein>
    <recommendedName>
        <fullName evidence="2">Nudix hydrolase domain-containing protein</fullName>
    </recommendedName>
</protein>
<organism evidence="1">
    <name type="scientific">marine metagenome</name>
    <dbReference type="NCBI Taxonomy" id="408172"/>
    <lineage>
        <taxon>unclassified sequences</taxon>
        <taxon>metagenomes</taxon>
        <taxon>ecological metagenomes</taxon>
    </lineage>
</organism>
<evidence type="ECO:0000313" key="1">
    <source>
        <dbReference type="EMBL" id="SVA28268.1"/>
    </source>
</evidence>
<proteinExistence type="predicted"/>
<evidence type="ECO:0008006" key="2">
    <source>
        <dbReference type="Google" id="ProtNLM"/>
    </source>
</evidence>
<accession>A0A381UKU9</accession>
<gene>
    <name evidence="1" type="ORF">METZ01_LOCUS81122</name>
</gene>
<dbReference type="Gene3D" id="3.90.79.10">
    <property type="entry name" value="Nucleoside Triphosphate Pyrophosphohydrolase"/>
    <property type="match status" value="1"/>
</dbReference>
<dbReference type="EMBL" id="UINC01006561">
    <property type="protein sequence ID" value="SVA28268.1"/>
    <property type="molecule type" value="Genomic_DNA"/>
</dbReference>
<dbReference type="SUPFAM" id="SSF55811">
    <property type="entry name" value="Nudix"/>
    <property type="match status" value="1"/>
</dbReference>